<evidence type="ECO:0000256" key="3">
    <source>
        <dbReference type="ARBA" id="ARBA00004613"/>
    </source>
</evidence>
<feature type="signal peptide" evidence="16">
    <location>
        <begin position="1"/>
        <end position="31"/>
    </location>
</feature>
<dbReference type="Proteomes" id="UP001151532">
    <property type="component" value="Chromosome 13"/>
</dbReference>
<sequence>MNMNIKYSSTAMRSPAIAFIWTACVLQLSFCHSIEHQSEVPVTDNISSSLGRVKLHTEDDHVVIDNGIVQLTLSKPDGLVRGVRYNGIDNLLENLHRYRGYWDIVWSKPGQEQVELSFTKSWNSSHDHSSEVPLNIDKRYIMRRGSSGFYMYAMLERLEGWPDVNMNQIRIVFKLKNKRFRFMAVSDEIQRMMPTPGDRETGLALAYAEAVRLTHASNPQFRGEVDDKYQYAMENKDNKVQGWISRDPAVGFWMITPSQEFRSGGPLKQDLTSHVGPTILSMFTSTHYTGMELDTKYRHGEAWKKVFGPVFVYLNNVPSEKDDTTLWDDAKKQMSTEESQWPYNNLTSSEDFPSADKRGAVSGQLVIRDPHMFDSLKGASHAYIGLAAPGSVGSWQIDSKGYQFWTRADPRGHFSIKNVRVGDYNLYAWVPGVIGDYKHEAIITITPPGSHMNLGVLRYDPPRNGPTLWEIGIPDRSAAEFFVPDPYPTLENKLFNNLTKQRYRQYGLWERYSDLYPKDDLIYTVGTSNFSRDWFFAHVPRNAGNNTYNPTTWQIKFELEKVNQTGHYTFQLALASAHLCSLQVRFNDPSAARPHFQTRLIGKGNSIARHGIHGLYIFYSILVLGQQLLNGQNTIYLTLSRVGSPFQGIFPVDIHRLRLLAWKEAPVFSFQKQVGENTDDQGRMPAVTPFRAAATAITSLHVSNTSPLLAPSVVAAFAAYRYKGELADGCKKITGASKSLSSGSIVACESNLPALPTLSISRSSRFGSHQPLHACSSKENTLSHLSPASSSIFGDLEGLLDSIPWSPPQRRPRKRPGALHKNELFGFRYPVLAEKPEWWWRTLACVPYLIALQISDTGYFIQPFLERYDFIGDLIYFVPSDDGNATGNSPADPAVHKQFLSSQTLQWQVRDVLLGRSGIFLYYDIVAVGGTDSGKDNKRQPRQLKFEMRRRPVDSRRPVRRRISTVVVWTLCGIFVLLFIVILSKDSRIESRPSSSIKDYTKYVKNIEGLNISDEMLSPNSVTRQLSDQISLAKAFVVIAKESSNIQFAWELSAQIRNSQVLLSSVASRRAPLTTTESETAIRDMALLLFNAQQLHYDSATMIMRLKTKIQILEEQVGVVSEKSSKYGQIAAEETPKGLYCLGIRLTTEWFGNSNLRRRMNERTQIETKLRDNSLYHFCVFSDNILATSVVVNSTTLNSKNPDMVVFHLITDEINYAAMKAWFSINTFRGVTIEVQKFEDFKWLNASYVPVLKQLQDSETQSYYFSGHNNDGQTPIKFRNPKYLSMLNHLRFYIPEVFPALEKVVFLDDDVVVQKDLSGLFLIDLNSNVNGAVETCMETFHRYHKYLNYSHPLIREHFDPDACGWAFGMNVFDLVEWRKRNVTEIYHYWQEKNVDRTLWKLGTLPPGLLTFYGLTEPLDPSWHVLGLGYTNVDHHLIEKGAVLHFNGNSKPWLKIGMEKYKSLWEKYVDYSHPLLQQCNLH</sequence>
<dbReference type="InterPro" id="IPR005691">
    <property type="entry name" value="Tic20"/>
</dbReference>
<dbReference type="InterPro" id="IPR029413">
    <property type="entry name" value="RG-lyase_II"/>
</dbReference>
<dbReference type="InterPro" id="IPR010325">
    <property type="entry name" value="Rhamnogal_lyase"/>
</dbReference>
<evidence type="ECO:0000256" key="8">
    <source>
        <dbReference type="ARBA" id="ARBA00022676"/>
    </source>
</evidence>
<dbReference type="GO" id="GO:0009706">
    <property type="term" value="C:chloroplast inner membrane"/>
    <property type="evidence" value="ECO:0007669"/>
    <property type="project" value="UniProtKB-SubCell"/>
</dbReference>
<comment type="subcellular location">
    <subcellularLocation>
        <location evidence="2">Plastid</location>
        <location evidence="2">Chloroplast inner membrane</location>
        <topology evidence="2">Multi-pass membrane protein</topology>
    </subcellularLocation>
    <subcellularLocation>
        <location evidence="3">Secreted</location>
    </subcellularLocation>
</comment>
<keyword evidence="11 16" id="KW-0732">Signal</keyword>
<feature type="chain" id="PRO_5040210627" description="rhamnogalacturonan endolyase" evidence="16">
    <location>
        <begin position="32"/>
        <end position="1481"/>
    </location>
</feature>
<dbReference type="InterPro" id="IPR029411">
    <property type="entry name" value="RG-lyase_III"/>
</dbReference>
<dbReference type="Gene3D" id="2.60.120.260">
    <property type="entry name" value="Galactose-binding domain-like"/>
    <property type="match status" value="1"/>
</dbReference>
<evidence type="ECO:0000259" key="18">
    <source>
        <dbReference type="Pfam" id="PF14686"/>
    </source>
</evidence>
<dbReference type="InterPro" id="IPR029044">
    <property type="entry name" value="Nucleotide-diphossugar_trans"/>
</dbReference>
<dbReference type="InterPro" id="IPR011013">
    <property type="entry name" value="Gal_mutarotase_sf_dom"/>
</dbReference>
<dbReference type="GO" id="GO:0016757">
    <property type="term" value="F:glycosyltransferase activity"/>
    <property type="evidence" value="ECO:0007669"/>
    <property type="project" value="UniProtKB-KW"/>
</dbReference>
<dbReference type="InterPro" id="IPR002495">
    <property type="entry name" value="Glyco_trans_8"/>
</dbReference>
<dbReference type="GO" id="GO:0005576">
    <property type="term" value="C:extracellular region"/>
    <property type="evidence" value="ECO:0007669"/>
    <property type="project" value="UniProtKB-SubCell"/>
</dbReference>
<keyword evidence="12" id="KW-1001">Plastid inner membrane</keyword>
<dbReference type="PANTHER" id="PTHR32018:SF6">
    <property type="entry name" value="RHAMNOGALACTURONAN ENDOLYASE"/>
    <property type="match status" value="1"/>
</dbReference>
<evidence type="ECO:0000256" key="13">
    <source>
        <dbReference type="ARBA" id="ARBA00022989"/>
    </source>
</evidence>
<dbReference type="SUPFAM" id="SSF49452">
    <property type="entry name" value="Starch-binding domain-like"/>
    <property type="match status" value="1"/>
</dbReference>
<comment type="catalytic activity">
    <reaction evidence="1">
        <text>Endotype eliminative cleavage of L-alpha-rhamnopyranosyl-(1-&gt;4)-alpha-D-galactopyranosyluronic acid bonds of rhamnogalacturonan I domains in ramified hairy regions of pectin leaving L-rhamnopyranose at the reducing end and 4-deoxy-4,5-unsaturated D-galactopyranosyluronic acid at the non-reducing end.</text>
        <dbReference type="EC" id="4.2.2.23"/>
    </reaction>
</comment>
<evidence type="ECO:0000256" key="7">
    <source>
        <dbReference type="ARBA" id="ARBA00022525"/>
    </source>
</evidence>
<dbReference type="CDD" id="cd10317">
    <property type="entry name" value="RGL4_C"/>
    <property type="match status" value="1"/>
</dbReference>
<comment type="caution">
    <text evidence="19">The sequence shown here is derived from an EMBL/GenBank/DDBJ whole genome shotgun (WGS) entry which is preliminary data.</text>
</comment>
<dbReference type="Gene3D" id="3.90.550.10">
    <property type="entry name" value="Spore Coat Polysaccharide Biosynthesis Protein SpsA, Chain A"/>
    <property type="match status" value="1"/>
</dbReference>
<evidence type="ECO:0000256" key="12">
    <source>
        <dbReference type="ARBA" id="ARBA00022780"/>
    </source>
</evidence>
<dbReference type="InterPro" id="IPR014718">
    <property type="entry name" value="GH-type_carb-bd"/>
</dbReference>
<dbReference type="CDD" id="cd10316">
    <property type="entry name" value="RGL4_M"/>
    <property type="match status" value="1"/>
</dbReference>
<dbReference type="CDD" id="cd06429">
    <property type="entry name" value="GT8_like_1"/>
    <property type="match status" value="1"/>
</dbReference>
<keyword evidence="15" id="KW-0456">Lyase</keyword>
<dbReference type="Pfam" id="PF25557">
    <property type="entry name" value="GAUT_1"/>
    <property type="match status" value="1"/>
</dbReference>
<dbReference type="EMBL" id="JAPFFK010000005">
    <property type="protein sequence ID" value="KAJ6763782.1"/>
    <property type="molecule type" value="Genomic_DNA"/>
</dbReference>
<evidence type="ECO:0000313" key="19">
    <source>
        <dbReference type="EMBL" id="KAJ6763782.1"/>
    </source>
</evidence>
<organism evidence="19 20">
    <name type="scientific">Salix purpurea</name>
    <name type="common">Purple osier willow</name>
    <dbReference type="NCBI Taxonomy" id="77065"/>
    <lineage>
        <taxon>Eukaryota</taxon>
        <taxon>Viridiplantae</taxon>
        <taxon>Streptophyta</taxon>
        <taxon>Embryophyta</taxon>
        <taxon>Tracheophyta</taxon>
        <taxon>Spermatophyta</taxon>
        <taxon>Magnoliopsida</taxon>
        <taxon>eudicotyledons</taxon>
        <taxon>Gunneridae</taxon>
        <taxon>Pentapetalae</taxon>
        <taxon>rosids</taxon>
        <taxon>fabids</taxon>
        <taxon>Malpighiales</taxon>
        <taxon>Salicaceae</taxon>
        <taxon>Saliceae</taxon>
        <taxon>Salix</taxon>
    </lineage>
</organism>
<evidence type="ECO:0000259" key="17">
    <source>
        <dbReference type="Pfam" id="PF14683"/>
    </source>
</evidence>
<dbReference type="Gene3D" id="2.70.98.10">
    <property type="match status" value="1"/>
</dbReference>
<dbReference type="InterPro" id="IPR051850">
    <property type="entry name" value="Polysacch_Lyase_4"/>
</dbReference>
<evidence type="ECO:0000256" key="1">
    <source>
        <dbReference type="ARBA" id="ARBA00001324"/>
    </source>
</evidence>
<keyword evidence="14" id="KW-0472">Membrane</keyword>
<dbReference type="GO" id="GO:0005975">
    <property type="term" value="P:carbohydrate metabolic process"/>
    <property type="evidence" value="ECO:0007669"/>
    <property type="project" value="InterPro"/>
</dbReference>
<evidence type="ECO:0000256" key="11">
    <source>
        <dbReference type="ARBA" id="ARBA00022729"/>
    </source>
</evidence>
<accession>A0A9Q1AAC3</accession>
<evidence type="ECO:0000256" key="5">
    <source>
        <dbReference type="ARBA" id="ARBA00010418"/>
    </source>
</evidence>
<dbReference type="Pfam" id="PF14686">
    <property type="entry name" value="fn3_3"/>
    <property type="match status" value="1"/>
</dbReference>
<evidence type="ECO:0000256" key="15">
    <source>
        <dbReference type="ARBA" id="ARBA00023239"/>
    </source>
</evidence>
<reference evidence="19" key="2">
    <citation type="journal article" date="2023" name="Int. J. Mol. Sci.">
        <title>De Novo Assembly and Annotation of 11 Diverse Shrub Willow (Salix) Genomes Reveals Novel Gene Organization in Sex-Linked Regions.</title>
        <authorList>
            <person name="Hyden B."/>
            <person name="Feng K."/>
            <person name="Yates T.B."/>
            <person name="Jawdy S."/>
            <person name="Cereghino C."/>
            <person name="Smart L.B."/>
            <person name="Muchero W."/>
        </authorList>
    </citation>
    <scope>NUCLEOTIDE SEQUENCE</scope>
    <source>
        <tissue evidence="19">Shoot tip</tissue>
    </source>
</reference>
<dbReference type="GO" id="GO:0030246">
    <property type="term" value="F:carbohydrate binding"/>
    <property type="evidence" value="ECO:0007669"/>
    <property type="project" value="InterPro"/>
</dbReference>
<dbReference type="PANTHER" id="PTHR32018">
    <property type="entry name" value="RHAMNOGALACTURONATE LYASE FAMILY PROTEIN"/>
    <property type="match status" value="1"/>
</dbReference>
<evidence type="ECO:0000256" key="2">
    <source>
        <dbReference type="ARBA" id="ARBA00004478"/>
    </source>
</evidence>
<dbReference type="PROSITE" id="PS51257">
    <property type="entry name" value="PROKAR_LIPOPROTEIN"/>
    <property type="match status" value="1"/>
</dbReference>
<evidence type="ECO:0000256" key="9">
    <source>
        <dbReference type="ARBA" id="ARBA00022679"/>
    </source>
</evidence>
<dbReference type="Pfam" id="PF01501">
    <property type="entry name" value="Glyco_transf_8"/>
    <property type="match status" value="1"/>
</dbReference>
<evidence type="ECO:0000256" key="6">
    <source>
        <dbReference type="ARBA" id="ARBA00012437"/>
    </source>
</evidence>
<keyword evidence="8" id="KW-0328">Glycosyltransferase</keyword>
<dbReference type="SUPFAM" id="SSF74650">
    <property type="entry name" value="Galactose mutarotase-like"/>
    <property type="match status" value="1"/>
</dbReference>
<dbReference type="Pfam" id="PF16166">
    <property type="entry name" value="TIC20"/>
    <property type="match status" value="1"/>
</dbReference>
<keyword evidence="7" id="KW-0964">Secreted</keyword>
<dbReference type="SUPFAM" id="SSF53448">
    <property type="entry name" value="Nucleotide-diphospho-sugar transferases"/>
    <property type="match status" value="1"/>
</dbReference>
<evidence type="ECO:0000256" key="10">
    <source>
        <dbReference type="ARBA" id="ARBA00022692"/>
    </source>
</evidence>
<keyword evidence="13" id="KW-1133">Transmembrane helix</keyword>
<proteinExistence type="inferred from homology"/>
<gene>
    <name evidence="19" type="ORF">OIU79_024347</name>
</gene>
<keyword evidence="12" id="KW-0934">Plastid</keyword>
<comment type="similarity">
    <text evidence="5">Belongs to the polysaccharide lyase 4 family.</text>
</comment>
<feature type="domain" description="Rhamnogalacturonan lyase" evidence="18">
    <location>
        <begin position="380"/>
        <end position="452"/>
    </location>
</feature>
<evidence type="ECO:0000313" key="20">
    <source>
        <dbReference type="Proteomes" id="UP001151532"/>
    </source>
</evidence>
<dbReference type="InterPro" id="IPR008979">
    <property type="entry name" value="Galactose-bd-like_sf"/>
</dbReference>
<evidence type="ECO:0000256" key="4">
    <source>
        <dbReference type="ARBA" id="ARBA00009596"/>
    </source>
</evidence>
<dbReference type="SUPFAM" id="SSF49785">
    <property type="entry name" value="Galactose-binding domain-like"/>
    <property type="match status" value="1"/>
</dbReference>
<keyword evidence="9" id="KW-0808">Transferase</keyword>
<dbReference type="OrthoDB" id="2130367at2759"/>
<evidence type="ECO:0000256" key="16">
    <source>
        <dbReference type="SAM" id="SignalP"/>
    </source>
</evidence>
<feature type="domain" description="Rhamnogalacturonan lyase" evidence="17">
    <location>
        <begin position="467"/>
        <end position="649"/>
    </location>
</feature>
<dbReference type="Gene3D" id="2.60.40.1120">
    <property type="entry name" value="Carboxypeptidase-like, regulatory domain"/>
    <property type="match status" value="1"/>
</dbReference>
<dbReference type="GO" id="GO:0102210">
    <property type="term" value="F:rhamnogalacturonan endolyase activity"/>
    <property type="evidence" value="ECO:0007669"/>
    <property type="project" value="UniProtKB-EC"/>
</dbReference>
<dbReference type="CDD" id="cd10320">
    <property type="entry name" value="RGL4_N"/>
    <property type="match status" value="1"/>
</dbReference>
<dbReference type="Pfam" id="PF06045">
    <property type="entry name" value="Rhamnogal_lyase"/>
    <property type="match status" value="1"/>
</dbReference>
<dbReference type="EC" id="4.2.2.23" evidence="6"/>
<comment type="similarity">
    <text evidence="4">Belongs to the Tic20 family.</text>
</comment>
<evidence type="ECO:0000256" key="14">
    <source>
        <dbReference type="ARBA" id="ARBA00023136"/>
    </source>
</evidence>
<keyword evidence="20" id="KW-1185">Reference proteome</keyword>
<reference evidence="19" key="1">
    <citation type="submission" date="2022-11" db="EMBL/GenBank/DDBJ databases">
        <authorList>
            <person name="Hyden B.L."/>
            <person name="Feng K."/>
            <person name="Yates T."/>
            <person name="Jawdy S."/>
            <person name="Smart L.B."/>
            <person name="Muchero W."/>
        </authorList>
    </citation>
    <scope>NUCLEOTIDE SEQUENCE</scope>
    <source>
        <tissue evidence="19">Shoot tip</tissue>
    </source>
</reference>
<keyword evidence="10" id="KW-0812">Transmembrane</keyword>
<dbReference type="InterPro" id="IPR013784">
    <property type="entry name" value="Carb-bd-like_fold"/>
</dbReference>
<dbReference type="Pfam" id="PF14683">
    <property type="entry name" value="CBM-like"/>
    <property type="match status" value="1"/>
</dbReference>
<protein>
    <recommendedName>
        <fullName evidence="6">rhamnogalacturonan endolyase</fullName>
        <ecNumber evidence="6">4.2.2.23</ecNumber>
    </recommendedName>
</protein>
<name>A0A9Q1AAC3_SALPP</name>